<dbReference type="InterPro" id="IPR037294">
    <property type="entry name" value="ABC_BtuC-like"/>
</dbReference>
<evidence type="ECO:0000256" key="13">
    <source>
        <dbReference type="SAM" id="Phobius"/>
    </source>
</evidence>
<dbReference type="Pfam" id="PF01032">
    <property type="entry name" value="FecCD"/>
    <property type="match status" value="1"/>
</dbReference>
<feature type="transmembrane region" description="Helical" evidence="13">
    <location>
        <begin position="294"/>
        <end position="319"/>
    </location>
</feature>
<evidence type="ECO:0000256" key="1">
    <source>
        <dbReference type="ARBA" id="ARBA00004651"/>
    </source>
</evidence>
<keyword evidence="7 13" id="KW-1133">Transmembrane helix</keyword>
<evidence type="ECO:0000256" key="11">
    <source>
        <dbReference type="ARBA" id="ARBA00031149"/>
    </source>
</evidence>
<keyword evidence="5" id="KW-1003">Cell membrane</keyword>
<accession>A0A134A3A4</accession>
<feature type="transmembrane region" description="Helical" evidence="13">
    <location>
        <begin position="190"/>
        <end position="213"/>
    </location>
</feature>
<keyword evidence="8" id="KW-0408">Iron</keyword>
<feature type="transmembrane region" description="Helical" evidence="13">
    <location>
        <begin position="116"/>
        <end position="134"/>
    </location>
</feature>
<sequence length="324" mass="34674">MFKNKKAITFSVLILLLLSTIFFAANSGSIKASVGQLAIGIFTGEYANVNAIIDVRFPRIIITILVGAALGVSGLLLQTVLKNPLVDPSIIGVSSGANLILYLGLGIFPQFMIFKSVFSIIGGVLGFLIIYYLAGRTKNNVKIILIGIAISYFFTGILSSMQYLNAANSTTSSVFKTVGLGTKNWDDVSLLLSWIPILLIISFFLAKLCNIFALDDNIISSLGININMIRLLISFVAVALASVSTAVAGVMVFLALITPHIAKIIIGRNHIYTIPFSALLGAFILLLFDTIGRVIFAPIEIPADLIMMIIGGPAFIILVKKGVS</sequence>
<evidence type="ECO:0000256" key="8">
    <source>
        <dbReference type="ARBA" id="ARBA00023004"/>
    </source>
</evidence>
<dbReference type="PANTHER" id="PTHR30472">
    <property type="entry name" value="FERRIC ENTEROBACTIN TRANSPORT SYSTEM PERMEASE PROTEIN"/>
    <property type="match status" value="1"/>
</dbReference>
<evidence type="ECO:0000256" key="10">
    <source>
        <dbReference type="ARBA" id="ARBA00025320"/>
    </source>
</evidence>
<feature type="transmembrane region" description="Helical" evidence="13">
    <location>
        <begin position="140"/>
        <end position="158"/>
    </location>
</feature>
<feature type="chain" id="PRO_5007461439" description="Probable heme-iron transport system permease protein IsdF" evidence="14">
    <location>
        <begin position="25"/>
        <end position="324"/>
    </location>
</feature>
<evidence type="ECO:0000256" key="5">
    <source>
        <dbReference type="ARBA" id="ARBA00022475"/>
    </source>
</evidence>
<evidence type="ECO:0000256" key="12">
    <source>
        <dbReference type="ARBA" id="ARBA00031465"/>
    </source>
</evidence>
<keyword evidence="4" id="KW-0813">Transport</keyword>
<evidence type="ECO:0000256" key="9">
    <source>
        <dbReference type="ARBA" id="ARBA00023136"/>
    </source>
</evidence>
<keyword evidence="6 13" id="KW-0812">Transmembrane</keyword>
<evidence type="ECO:0000256" key="2">
    <source>
        <dbReference type="ARBA" id="ARBA00007935"/>
    </source>
</evidence>
<evidence type="ECO:0000313" key="16">
    <source>
        <dbReference type="Proteomes" id="UP000070355"/>
    </source>
</evidence>
<dbReference type="GO" id="GO:0022857">
    <property type="term" value="F:transmembrane transporter activity"/>
    <property type="evidence" value="ECO:0007669"/>
    <property type="project" value="InterPro"/>
</dbReference>
<comment type="function">
    <text evidence="10">Part of the binding-protein-dependent transport system for heme-iron. Responsible for the translocation of the substrate across the membrane.</text>
</comment>
<dbReference type="RefSeq" id="WP_060913733.1">
    <property type="nucleotide sequence ID" value="NZ_KQ959931.1"/>
</dbReference>
<dbReference type="STRING" id="1379.HMPREF3186_00455"/>
<feature type="transmembrane region" description="Helical" evidence="13">
    <location>
        <begin position="60"/>
        <end position="77"/>
    </location>
</feature>
<dbReference type="OrthoDB" id="9811721at2"/>
<dbReference type="InterPro" id="IPR000522">
    <property type="entry name" value="ABC_transptr_permease_BtuC"/>
</dbReference>
<comment type="similarity">
    <text evidence="2">Belongs to the binding-protein-dependent transport system permease family. FecCD subfamily.</text>
</comment>
<keyword evidence="14" id="KW-0732">Signal</keyword>
<dbReference type="Proteomes" id="UP000070355">
    <property type="component" value="Unassembled WGS sequence"/>
</dbReference>
<dbReference type="SUPFAM" id="SSF81345">
    <property type="entry name" value="ABC transporter involved in vitamin B12 uptake, BtuC"/>
    <property type="match status" value="1"/>
</dbReference>
<keyword evidence="9 13" id="KW-0472">Membrane</keyword>
<dbReference type="AlphaFoldDB" id="A0A134A3A4"/>
<organism evidence="15 16">
    <name type="scientific">Gemella haemolysans</name>
    <dbReference type="NCBI Taxonomy" id="1379"/>
    <lineage>
        <taxon>Bacteria</taxon>
        <taxon>Bacillati</taxon>
        <taxon>Bacillota</taxon>
        <taxon>Bacilli</taxon>
        <taxon>Bacillales</taxon>
        <taxon>Gemellaceae</taxon>
        <taxon>Gemella</taxon>
    </lineage>
</organism>
<feature type="transmembrane region" description="Helical" evidence="13">
    <location>
        <begin position="269"/>
        <end position="288"/>
    </location>
</feature>
<dbReference type="Gene3D" id="1.10.3470.10">
    <property type="entry name" value="ABC transporter involved in vitamin B12 uptake, BtuC"/>
    <property type="match status" value="1"/>
</dbReference>
<reference evidence="16" key="1">
    <citation type="submission" date="2016-01" db="EMBL/GenBank/DDBJ databases">
        <authorList>
            <person name="Mitreva M."/>
            <person name="Pepin K.H."/>
            <person name="Mihindukulasuriya K.A."/>
            <person name="Fulton R."/>
            <person name="Fronick C."/>
            <person name="O'Laughlin M."/>
            <person name="Miner T."/>
            <person name="Herter B."/>
            <person name="Rosa B.A."/>
            <person name="Cordes M."/>
            <person name="Tomlinson C."/>
            <person name="Wollam A."/>
            <person name="Palsikar V.B."/>
            <person name="Mardis E.R."/>
            <person name="Wilson R.K."/>
        </authorList>
    </citation>
    <scope>NUCLEOTIDE SEQUENCE [LARGE SCALE GENOMIC DNA]</scope>
    <source>
        <strain evidence="16">DNF01167</strain>
    </source>
</reference>
<evidence type="ECO:0000256" key="4">
    <source>
        <dbReference type="ARBA" id="ARBA00022448"/>
    </source>
</evidence>
<dbReference type="EMBL" id="LSDC01000025">
    <property type="protein sequence ID" value="KXB62201.1"/>
    <property type="molecule type" value="Genomic_DNA"/>
</dbReference>
<dbReference type="CDD" id="cd06550">
    <property type="entry name" value="TM_ABC_iron-siderophores_like"/>
    <property type="match status" value="1"/>
</dbReference>
<evidence type="ECO:0000313" key="15">
    <source>
        <dbReference type="EMBL" id="KXB62201.1"/>
    </source>
</evidence>
<feature type="transmembrane region" description="Helical" evidence="13">
    <location>
        <begin position="89"/>
        <end position="109"/>
    </location>
</feature>
<evidence type="ECO:0000256" key="7">
    <source>
        <dbReference type="ARBA" id="ARBA00022989"/>
    </source>
</evidence>
<dbReference type="GO" id="GO:0033214">
    <property type="term" value="P:siderophore-iron import into cell"/>
    <property type="evidence" value="ECO:0007669"/>
    <property type="project" value="TreeGrafter"/>
</dbReference>
<gene>
    <name evidence="15" type="ORF">HMPREF3186_00455</name>
</gene>
<feature type="transmembrane region" description="Helical" evidence="13">
    <location>
        <begin position="233"/>
        <end position="257"/>
    </location>
</feature>
<feature type="signal peptide" evidence="14">
    <location>
        <begin position="1"/>
        <end position="24"/>
    </location>
</feature>
<comment type="subcellular location">
    <subcellularLocation>
        <location evidence="1">Cell membrane</location>
        <topology evidence="1">Multi-pass membrane protein</topology>
    </subcellularLocation>
</comment>
<protein>
    <recommendedName>
        <fullName evidence="3">Probable heme-iron transport system permease protein IsdF</fullName>
    </recommendedName>
    <alternativeName>
        <fullName evidence="12">Iron-regulated surface determinant protein F</fullName>
    </alternativeName>
    <alternativeName>
        <fullName evidence="11">Staphylococcal iron-regulated protein G</fullName>
    </alternativeName>
</protein>
<evidence type="ECO:0000256" key="3">
    <source>
        <dbReference type="ARBA" id="ARBA00018524"/>
    </source>
</evidence>
<dbReference type="PATRIC" id="fig|1379.3.peg.451"/>
<dbReference type="GO" id="GO:0005886">
    <property type="term" value="C:plasma membrane"/>
    <property type="evidence" value="ECO:0007669"/>
    <property type="project" value="UniProtKB-SubCell"/>
</dbReference>
<name>A0A134A3A4_9BACL</name>
<dbReference type="PANTHER" id="PTHR30472:SF21">
    <property type="entry name" value="HEME-IRON TRANSPORT SYSTEM PERMEASE PROTEIN ISDF-RELATED"/>
    <property type="match status" value="1"/>
</dbReference>
<evidence type="ECO:0000256" key="6">
    <source>
        <dbReference type="ARBA" id="ARBA00022692"/>
    </source>
</evidence>
<proteinExistence type="inferred from homology"/>
<evidence type="ECO:0000256" key="14">
    <source>
        <dbReference type="SAM" id="SignalP"/>
    </source>
</evidence>
<comment type="caution">
    <text evidence="15">The sequence shown here is derived from an EMBL/GenBank/DDBJ whole genome shotgun (WGS) entry which is preliminary data.</text>
</comment>